<evidence type="ECO:0000313" key="2">
    <source>
        <dbReference type="Proteomes" id="UP000510886"/>
    </source>
</evidence>
<reference evidence="1 2" key="1">
    <citation type="submission" date="2020-01" db="EMBL/GenBank/DDBJ databases">
        <title>Complete and circular genome sequences of six lactobacillus isolates from horses.</title>
        <authorList>
            <person name="Hassan H.M."/>
        </authorList>
    </citation>
    <scope>NUCLEOTIDE SEQUENCE [LARGE SCALE GENOMIC DNA]</scope>
    <source>
        <strain evidence="1 2">1A</strain>
    </source>
</reference>
<proteinExistence type="predicted"/>
<dbReference type="Proteomes" id="UP000510886">
    <property type="component" value="Chromosome"/>
</dbReference>
<accession>A0A7H9EKF2</accession>
<organism evidence="1 2">
    <name type="scientific">Ligilactobacillus saerimneri</name>
    <dbReference type="NCBI Taxonomy" id="228229"/>
    <lineage>
        <taxon>Bacteria</taxon>
        <taxon>Bacillati</taxon>
        <taxon>Bacillota</taxon>
        <taxon>Bacilli</taxon>
        <taxon>Lactobacillales</taxon>
        <taxon>Lactobacillaceae</taxon>
        <taxon>Ligilactobacillus</taxon>
    </lineage>
</organism>
<sequence>MDLADQIQDKINALDLGITVDQGYLTGKQATEVVLYSLPGGTVVEEDFAGNKTERYMFEVTMRSQDQELINRTLFKIAELINDPNFTLTSNDNSFYFTDIEMLGFPHVVSIDVEEFAVYSLDFAVTIDVMNNSKG</sequence>
<evidence type="ECO:0000313" key="1">
    <source>
        <dbReference type="EMBL" id="QLL78144.1"/>
    </source>
</evidence>
<dbReference type="AlphaFoldDB" id="A0A7H9EKF2"/>
<dbReference type="KEGG" id="lsw:GTO87_05745"/>
<protein>
    <recommendedName>
        <fullName evidence="3">Minor capsid protein</fullName>
    </recommendedName>
</protein>
<name>A0A7H9EKF2_9LACO</name>
<dbReference type="EMBL" id="CP047418">
    <property type="protein sequence ID" value="QLL78144.1"/>
    <property type="molecule type" value="Genomic_DNA"/>
</dbReference>
<dbReference type="RefSeq" id="WP_180848440.1">
    <property type="nucleotide sequence ID" value="NZ_CP047418.1"/>
</dbReference>
<evidence type="ECO:0008006" key="3">
    <source>
        <dbReference type="Google" id="ProtNLM"/>
    </source>
</evidence>
<gene>
    <name evidence="1" type="ORF">GTO87_05745</name>
</gene>